<dbReference type="Proteomes" id="UP000595140">
    <property type="component" value="Unassembled WGS sequence"/>
</dbReference>
<organism evidence="9 10">
    <name type="scientific">Cuscuta campestris</name>
    <dbReference type="NCBI Taxonomy" id="132261"/>
    <lineage>
        <taxon>Eukaryota</taxon>
        <taxon>Viridiplantae</taxon>
        <taxon>Streptophyta</taxon>
        <taxon>Embryophyta</taxon>
        <taxon>Tracheophyta</taxon>
        <taxon>Spermatophyta</taxon>
        <taxon>Magnoliopsida</taxon>
        <taxon>eudicotyledons</taxon>
        <taxon>Gunneridae</taxon>
        <taxon>Pentapetalae</taxon>
        <taxon>asterids</taxon>
        <taxon>lamiids</taxon>
        <taxon>Solanales</taxon>
        <taxon>Convolvulaceae</taxon>
        <taxon>Cuscuteae</taxon>
        <taxon>Cuscuta</taxon>
        <taxon>Cuscuta subgen. Grammica</taxon>
        <taxon>Cuscuta sect. Cleistogrammica</taxon>
    </lineage>
</organism>
<sequence length="206" mass="23847">MKCPKKLRTIPCIGLFFKDCIGALDGTHIEARVGSAHDLAVLRDSLLKSEFDFPHPPPGKYYLVDSGYPCTSGYLAPYKDKSVRYHVPDFARGRKIGKFPQGIKELFNYRHSSLRTTIERTFGTLKNTWKILHNRMPQMKQEHQIQIVIATCTLHNFIRLHRKGKPISLRKQTAQDRPKVMLFDEQTKDSMKQFRDELTLNILQCS</sequence>
<evidence type="ECO:0000259" key="8">
    <source>
        <dbReference type="Pfam" id="PF13359"/>
    </source>
</evidence>
<evidence type="ECO:0000313" key="10">
    <source>
        <dbReference type="Proteomes" id="UP000595140"/>
    </source>
</evidence>
<dbReference type="PANTHER" id="PTHR22930:SF221">
    <property type="entry name" value="NUCLEASE HARBI1"/>
    <property type="match status" value="1"/>
</dbReference>
<comment type="subcellular location">
    <subcellularLocation>
        <location evidence="2">Nucleus</location>
    </subcellularLocation>
</comment>
<evidence type="ECO:0000256" key="5">
    <source>
        <dbReference type="ARBA" id="ARBA00022723"/>
    </source>
</evidence>
<evidence type="ECO:0000256" key="3">
    <source>
        <dbReference type="ARBA" id="ARBA00006958"/>
    </source>
</evidence>
<dbReference type="PANTHER" id="PTHR22930">
    <property type="match status" value="1"/>
</dbReference>
<evidence type="ECO:0000256" key="1">
    <source>
        <dbReference type="ARBA" id="ARBA00001968"/>
    </source>
</evidence>
<evidence type="ECO:0000256" key="2">
    <source>
        <dbReference type="ARBA" id="ARBA00004123"/>
    </source>
</evidence>
<keyword evidence="4" id="KW-0540">Nuclease</keyword>
<evidence type="ECO:0000256" key="7">
    <source>
        <dbReference type="ARBA" id="ARBA00023242"/>
    </source>
</evidence>
<protein>
    <recommendedName>
        <fullName evidence="8">DDE Tnp4 domain-containing protein</fullName>
    </recommendedName>
</protein>
<gene>
    <name evidence="9" type="ORF">CCAM_LOCUS8919</name>
</gene>
<proteinExistence type="inferred from homology"/>
<keyword evidence="7" id="KW-0539">Nucleus</keyword>
<feature type="domain" description="DDE Tnp4" evidence="8">
    <location>
        <begin position="30"/>
        <end position="156"/>
    </location>
</feature>
<dbReference type="GO" id="GO:0046872">
    <property type="term" value="F:metal ion binding"/>
    <property type="evidence" value="ECO:0007669"/>
    <property type="project" value="UniProtKB-KW"/>
</dbReference>
<dbReference type="GO" id="GO:0016787">
    <property type="term" value="F:hydrolase activity"/>
    <property type="evidence" value="ECO:0007669"/>
    <property type="project" value="UniProtKB-KW"/>
</dbReference>
<accession>A0A484KN40</accession>
<evidence type="ECO:0000313" key="9">
    <source>
        <dbReference type="EMBL" id="VFQ67143.1"/>
    </source>
</evidence>
<dbReference type="GO" id="GO:0005634">
    <property type="term" value="C:nucleus"/>
    <property type="evidence" value="ECO:0007669"/>
    <property type="project" value="UniProtKB-SubCell"/>
</dbReference>
<evidence type="ECO:0000256" key="6">
    <source>
        <dbReference type="ARBA" id="ARBA00022801"/>
    </source>
</evidence>
<reference evidence="9 10" key="1">
    <citation type="submission" date="2018-04" db="EMBL/GenBank/DDBJ databases">
        <authorList>
            <person name="Vogel A."/>
        </authorList>
    </citation>
    <scope>NUCLEOTIDE SEQUENCE [LARGE SCALE GENOMIC DNA]</scope>
</reference>
<keyword evidence="6" id="KW-0378">Hydrolase</keyword>
<name>A0A484KN40_9ASTE</name>
<dbReference type="EMBL" id="OOIL02000571">
    <property type="protein sequence ID" value="VFQ67143.1"/>
    <property type="molecule type" value="Genomic_DNA"/>
</dbReference>
<keyword evidence="5" id="KW-0479">Metal-binding</keyword>
<dbReference type="Pfam" id="PF13359">
    <property type="entry name" value="DDE_Tnp_4"/>
    <property type="match status" value="1"/>
</dbReference>
<dbReference type="AlphaFoldDB" id="A0A484KN40"/>
<dbReference type="OrthoDB" id="1746275at2759"/>
<dbReference type="InterPro" id="IPR045249">
    <property type="entry name" value="HARBI1-like"/>
</dbReference>
<evidence type="ECO:0000256" key="4">
    <source>
        <dbReference type="ARBA" id="ARBA00022722"/>
    </source>
</evidence>
<keyword evidence="10" id="KW-1185">Reference proteome</keyword>
<comment type="similarity">
    <text evidence="3">Belongs to the HARBI1 family.</text>
</comment>
<dbReference type="GO" id="GO:0004518">
    <property type="term" value="F:nuclease activity"/>
    <property type="evidence" value="ECO:0007669"/>
    <property type="project" value="UniProtKB-KW"/>
</dbReference>
<dbReference type="InterPro" id="IPR027806">
    <property type="entry name" value="HARBI1_dom"/>
</dbReference>
<comment type="cofactor">
    <cofactor evidence="1">
        <name>a divalent metal cation</name>
        <dbReference type="ChEBI" id="CHEBI:60240"/>
    </cofactor>
</comment>